<feature type="transmembrane region" description="Helical" evidence="3">
    <location>
        <begin position="213"/>
        <end position="235"/>
    </location>
</feature>
<gene>
    <name evidence="4" type="ORF">MAF45_02845</name>
</gene>
<keyword evidence="3" id="KW-0812">Transmembrane</keyword>
<evidence type="ECO:0000256" key="1">
    <source>
        <dbReference type="ARBA" id="ARBA00022679"/>
    </source>
</evidence>
<dbReference type="Gene3D" id="1.20.120.1760">
    <property type="match status" value="1"/>
</dbReference>
<dbReference type="EMBL" id="JAKNCT010000003">
    <property type="protein sequence ID" value="MCG5030385.1"/>
    <property type="molecule type" value="Genomic_DNA"/>
</dbReference>
<dbReference type="PROSITE" id="PS00379">
    <property type="entry name" value="CDP_ALCOHOL_P_TRANSF"/>
    <property type="match status" value="1"/>
</dbReference>
<keyword evidence="1 2" id="KW-0808">Transferase</keyword>
<organism evidence="4 5">
    <name type="scientific">Mesosutterella porci</name>
    <dbReference type="NCBI Taxonomy" id="2915351"/>
    <lineage>
        <taxon>Bacteria</taxon>
        <taxon>Pseudomonadati</taxon>
        <taxon>Pseudomonadota</taxon>
        <taxon>Betaproteobacteria</taxon>
        <taxon>Burkholderiales</taxon>
        <taxon>Sutterellaceae</taxon>
        <taxon>Mesosutterella</taxon>
    </lineage>
</organism>
<evidence type="ECO:0000256" key="3">
    <source>
        <dbReference type="SAM" id="Phobius"/>
    </source>
</evidence>
<evidence type="ECO:0000313" key="5">
    <source>
        <dbReference type="Proteomes" id="UP001297600"/>
    </source>
</evidence>
<dbReference type="RefSeq" id="WP_237978226.1">
    <property type="nucleotide sequence ID" value="NZ_JAKNCT010000003.1"/>
</dbReference>
<proteinExistence type="inferred from homology"/>
<feature type="transmembrane region" description="Helical" evidence="3">
    <location>
        <begin position="126"/>
        <end position="147"/>
    </location>
</feature>
<keyword evidence="3" id="KW-0472">Membrane</keyword>
<evidence type="ECO:0000313" key="4">
    <source>
        <dbReference type="EMBL" id="MCG5030385.1"/>
    </source>
</evidence>
<reference evidence="4 5" key="1">
    <citation type="submission" date="2022-02" db="EMBL/GenBank/DDBJ databases">
        <title>Mesosutterella porci, a novel member of the family Sutterellaceae from pig feces.</title>
        <authorList>
            <person name="Wylensek D."/>
            <person name="Clavel T."/>
        </authorList>
    </citation>
    <scope>NUCLEOTIDE SEQUENCE [LARGE SCALE GENOMIC DNA]</scope>
    <source>
        <strain evidence="5">oilRF-744-wt-GAM-9</strain>
    </source>
</reference>
<comment type="caution">
    <text evidence="4">The sequence shown here is derived from an EMBL/GenBank/DDBJ whole genome shotgun (WGS) entry which is preliminary data.</text>
</comment>
<protein>
    <submittedName>
        <fullName evidence="4">Phosphatidylcholine/phosphatidylserine synthase</fullName>
    </submittedName>
</protein>
<accession>A0ABS9MP46</accession>
<feature type="transmembrane region" description="Helical" evidence="3">
    <location>
        <begin position="7"/>
        <end position="27"/>
    </location>
</feature>
<evidence type="ECO:0000256" key="2">
    <source>
        <dbReference type="RuleBase" id="RU003750"/>
    </source>
</evidence>
<feature type="transmembrane region" description="Helical" evidence="3">
    <location>
        <begin position="187"/>
        <end position="207"/>
    </location>
</feature>
<dbReference type="Proteomes" id="UP001297600">
    <property type="component" value="Unassembled WGS sequence"/>
</dbReference>
<feature type="transmembrane region" description="Helical" evidence="3">
    <location>
        <begin position="159"/>
        <end position="180"/>
    </location>
</feature>
<dbReference type="InterPro" id="IPR043130">
    <property type="entry name" value="CDP-OH_PTrfase_TM_dom"/>
</dbReference>
<dbReference type="InterPro" id="IPR000462">
    <property type="entry name" value="CDP-OH_P_trans"/>
</dbReference>
<keyword evidence="3" id="KW-1133">Transmembrane helix</keyword>
<dbReference type="InterPro" id="IPR048254">
    <property type="entry name" value="CDP_ALCOHOL_P_TRANSF_CS"/>
</dbReference>
<sequence length="248" mass="27143">MVRTRGIYVLPNLFTTASLFCAFYAIVQALGGHYDVASLAIFFSMLFDGCDGRVARLTHTASEFGVQYDSIADMTAFGVAPAIVIYQFALSGLGKIGWAAAFIYCLGAGLRLARFNTNVGVVDKRFFQGLPSPAAAALIAGFVWLAVDNRLPPWIVDALPWVAAFLSVYAGLTMVCNAPFFSGKNLAVVKTVPFWFLLVAAVLFILISSNTSLSVFIIFCIYSVSGYVYQAWLWWRGKPNPVRPERTE</sequence>
<name>A0ABS9MP46_9BURK</name>
<comment type="similarity">
    <text evidence="2">Belongs to the CDP-alcohol phosphatidyltransferase class-I family.</text>
</comment>
<dbReference type="Pfam" id="PF01066">
    <property type="entry name" value="CDP-OH_P_transf"/>
    <property type="match status" value="1"/>
</dbReference>
<keyword evidence="5" id="KW-1185">Reference proteome</keyword>